<protein>
    <submittedName>
        <fullName evidence="1">Uncharacterized protein</fullName>
    </submittedName>
</protein>
<proteinExistence type="predicted"/>
<sequence>MDPEIDVRHPVSILLMGKTGKSFLLSCFSLIIRAIPYRDRESTLGNYTSIKKGNDKNN</sequence>
<dbReference type="EMBL" id="KI292795">
    <property type="protein sequence ID" value="ESA05613.1"/>
    <property type="molecule type" value="Genomic_DNA"/>
</dbReference>
<organism evidence="1">
    <name type="scientific">Rhizophagus irregularis (strain DAOM 181602 / DAOM 197198 / MUCL 43194)</name>
    <name type="common">Arbuscular mycorrhizal fungus</name>
    <name type="synonym">Glomus intraradices</name>
    <dbReference type="NCBI Taxonomy" id="747089"/>
    <lineage>
        <taxon>Eukaryota</taxon>
        <taxon>Fungi</taxon>
        <taxon>Fungi incertae sedis</taxon>
        <taxon>Mucoromycota</taxon>
        <taxon>Glomeromycotina</taxon>
        <taxon>Glomeromycetes</taxon>
        <taxon>Glomerales</taxon>
        <taxon>Glomeraceae</taxon>
        <taxon>Rhizophagus</taxon>
    </lineage>
</organism>
<name>U9TH35_RHIID</name>
<reference evidence="1" key="1">
    <citation type="submission" date="2013-07" db="EMBL/GenBank/DDBJ databases">
        <title>The genome of an arbuscular mycorrhizal fungus provides insights into the evolution of the oldest plant symbiosis.</title>
        <authorList>
            <consortium name="DOE Joint Genome Institute"/>
            <person name="Tisserant E."/>
            <person name="Malbreil M."/>
            <person name="Kuo A."/>
            <person name="Kohler A."/>
            <person name="Symeonidi A."/>
            <person name="Balestrini R."/>
            <person name="Charron P."/>
            <person name="Duensing N."/>
            <person name="Frei-dit-Frey N."/>
            <person name="Gianinazzi-Pearson V."/>
            <person name="Gilbert B."/>
            <person name="Handa Y."/>
            <person name="Hijri M."/>
            <person name="Kaul R."/>
            <person name="Kawaguchi M."/>
            <person name="Krajinski F."/>
            <person name="Lammers P."/>
            <person name="Lapierre D."/>
            <person name="Masclaux F.G."/>
            <person name="Murat C."/>
            <person name="Morin E."/>
            <person name="Ndikumana S."/>
            <person name="Pagni M."/>
            <person name="Petitpierre D."/>
            <person name="Requena N."/>
            <person name="Rosikiewicz P."/>
            <person name="Riley R."/>
            <person name="Saito K."/>
            <person name="San Clemente H."/>
            <person name="Shapiro H."/>
            <person name="van Tuinen D."/>
            <person name="Becard G."/>
            <person name="Bonfante P."/>
            <person name="Paszkowski U."/>
            <person name="Shachar-Hill Y."/>
            <person name="Young J.P."/>
            <person name="Sanders I.R."/>
            <person name="Henrissat B."/>
            <person name="Rensing S.A."/>
            <person name="Grigoriev I.V."/>
            <person name="Corradi N."/>
            <person name="Roux C."/>
            <person name="Martin F."/>
        </authorList>
    </citation>
    <scope>NUCLEOTIDE SEQUENCE</scope>
    <source>
        <strain evidence="1">DAOM 197198</strain>
    </source>
</reference>
<dbReference type="HOGENOM" id="CLU_2980269_0_0_1"/>
<dbReference type="AlphaFoldDB" id="U9TH35"/>
<gene>
    <name evidence="1" type="ORF">GLOINDRAFT_35310</name>
</gene>
<accession>U9TH35</accession>
<evidence type="ECO:0000313" key="1">
    <source>
        <dbReference type="EMBL" id="ESA05613.1"/>
    </source>
</evidence>